<dbReference type="EMBL" id="JPXY01000076">
    <property type="protein sequence ID" value="KGQ29557.1"/>
    <property type="molecule type" value="Genomic_DNA"/>
</dbReference>
<keyword evidence="4" id="KW-1185">Reference proteome</keyword>
<protein>
    <recommendedName>
        <fullName evidence="2">Minor extracellular protease Epr GA-like domain-containing protein</fullName>
    </recommendedName>
</protein>
<proteinExistence type="predicted"/>
<accession>A0A0A2XEV0</accession>
<organism evidence="3 4">
    <name type="scientific">Gallibacterium genomosp. 2</name>
    <dbReference type="NCBI Taxonomy" id="155517"/>
    <lineage>
        <taxon>Bacteria</taxon>
        <taxon>Pseudomonadati</taxon>
        <taxon>Pseudomonadota</taxon>
        <taxon>Gammaproteobacteria</taxon>
        <taxon>Pasteurellales</taxon>
        <taxon>Pasteurellaceae</taxon>
        <taxon>Gallibacterium</taxon>
    </lineage>
</organism>
<feature type="compositionally biased region" description="Gly residues" evidence="1">
    <location>
        <begin position="75"/>
        <end position="103"/>
    </location>
</feature>
<sequence length="120" mass="12596">MTAEEQQQLKDAQAEVQKAKDEAQQIINNLPKRQRPQAQKELDNVKGIEVPEVTKDDNSNNNNNNQNQGGDNPSQGGGDNPSQGGGDNPSQGGGDNPSQGGGDNPPTDPKNPNEAAEKAA</sequence>
<comment type="caution">
    <text evidence="3">The sequence shown here is derived from an EMBL/GenBank/DDBJ whole genome shotgun (WGS) entry which is preliminary data.</text>
</comment>
<evidence type="ECO:0000256" key="1">
    <source>
        <dbReference type="SAM" id="MobiDB-lite"/>
    </source>
</evidence>
<feature type="domain" description="Minor extracellular protease Epr GA-like" evidence="2">
    <location>
        <begin position="2"/>
        <end position="58"/>
    </location>
</feature>
<name>A0A0A2XEV0_9PAST</name>
<feature type="compositionally biased region" description="Polar residues" evidence="1">
    <location>
        <begin position="1"/>
        <end position="10"/>
    </location>
</feature>
<dbReference type="InterPro" id="IPR054725">
    <property type="entry name" value="Epr_GA-like"/>
</dbReference>
<evidence type="ECO:0000259" key="2">
    <source>
        <dbReference type="Pfam" id="PF22775"/>
    </source>
</evidence>
<evidence type="ECO:0000313" key="3">
    <source>
        <dbReference type="EMBL" id="KGQ29557.1"/>
    </source>
</evidence>
<reference evidence="3 4" key="1">
    <citation type="submission" date="2014-08" db="EMBL/GenBank/DDBJ databases">
        <title>Chaperone-usher fimbriae in a diverse selection of Gallibacterium genomes.</title>
        <authorList>
            <person name="Kudirkiene E."/>
            <person name="Bager R.J."/>
            <person name="Johnson T.J."/>
            <person name="Bojesen A.M."/>
        </authorList>
    </citation>
    <scope>NUCLEOTIDE SEQUENCE [LARGE SCALE GENOMIC DNA]</scope>
    <source>
        <strain evidence="3 4">CCM5976</strain>
    </source>
</reference>
<gene>
    <name evidence="3" type="ORF">P375_12160</name>
</gene>
<dbReference type="AlphaFoldDB" id="A0A0A2XEV0"/>
<feature type="non-terminal residue" evidence="3">
    <location>
        <position position="120"/>
    </location>
</feature>
<evidence type="ECO:0000313" key="4">
    <source>
        <dbReference type="Proteomes" id="UP000030418"/>
    </source>
</evidence>
<dbReference type="Proteomes" id="UP000030418">
    <property type="component" value="Unassembled WGS sequence"/>
</dbReference>
<feature type="region of interest" description="Disordered" evidence="1">
    <location>
        <begin position="1"/>
        <end position="120"/>
    </location>
</feature>
<feature type="compositionally biased region" description="Low complexity" evidence="1">
    <location>
        <begin position="59"/>
        <end position="74"/>
    </location>
</feature>
<dbReference type="Pfam" id="PF22775">
    <property type="entry name" value="GA_3"/>
    <property type="match status" value="1"/>
</dbReference>